<evidence type="ECO:0000313" key="3">
    <source>
        <dbReference type="Proteomes" id="UP001153069"/>
    </source>
</evidence>
<evidence type="ECO:0000256" key="1">
    <source>
        <dbReference type="SAM" id="MobiDB-lite"/>
    </source>
</evidence>
<organism evidence="2 3">
    <name type="scientific">Seminavis robusta</name>
    <dbReference type="NCBI Taxonomy" id="568900"/>
    <lineage>
        <taxon>Eukaryota</taxon>
        <taxon>Sar</taxon>
        <taxon>Stramenopiles</taxon>
        <taxon>Ochrophyta</taxon>
        <taxon>Bacillariophyta</taxon>
        <taxon>Bacillariophyceae</taxon>
        <taxon>Bacillariophycidae</taxon>
        <taxon>Naviculales</taxon>
        <taxon>Naviculaceae</taxon>
        <taxon>Seminavis</taxon>
    </lineage>
</organism>
<dbReference type="EMBL" id="CAICTM010000469">
    <property type="protein sequence ID" value="CAB9511142.1"/>
    <property type="molecule type" value="Genomic_DNA"/>
</dbReference>
<keyword evidence="3" id="KW-1185">Reference proteome</keyword>
<feature type="compositionally biased region" description="Polar residues" evidence="1">
    <location>
        <begin position="14"/>
        <end position="36"/>
    </location>
</feature>
<accession>A0A9N8DY99</accession>
<dbReference type="Proteomes" id="UP001153069">
    <property type="component" value="Unassembled WGS sequence"/>
</dbReference>
<name>A0A9N8DY99_9STRA</name>
<evidence type="ECO:0000313" key="2">
    <source>
        <dbReference type="EMBL" id="CAB9511142.1"/>
    </source>
</evidence>
<dbReference type="OrthoDB" id="1434354at2759"/>
<proteinExistence type="predicted"/>
<protein>
    <submittedName>
        <fullName evidence="2">Uncharacterized protein</fullName>
    </submittedName>
</protein>
<feature type="region of interest" description="Disordered" evidence="1">
    <location>
        <begin position="1"/>
        <end position="71"/>
    </location>
</feature>
<comment type="caution">
    <text evidence="2">The sequence shown here is derived from an EMBL/GenBank/DDBJ whole genome shotgun (WGS) entry which is preliminary data.</text>
</comment>
<sequence>MYWDHQSKAMIENDPSSGDDSQENAISTEPSDSASPETAVLEAEPNQMAPQSSYASTGKAEKAASCEAPSNGNNDQFPFDRSLLSLSVLELRRAWQVKAAFRSFCDLDFESDFMFAHLAIAAKGDLEWAIDRAYKMQRVRREYNVLGTYEEGVKAIRVFLDIAPKTLMSFMYNPRSGRSVLVFDSAVPLQELCHQKNMDITIRGSFYLCYATFPTLQCVHVLATRIYLRWKATVGHRV</sequence>
<reference evidence="2" key="1">
    <citation type="submission" date="2020-06" db="EMBL/GenBank/DDBJ databases">
        <authorList>
            <consortium name="Plant Systems Biology data submission"/>
        </authorList>
    </citation>
    <scope>NUCLEOTIDE SEQUENCE</scope>
    <source>
        <strain evidence="2">D6</strain>
    </source>
</reference>
<dbReference type="AlphaFoldDB" id="A0A9N8DY99"/>
<gene>
    <name evidence="2" type="ORF">SEMRO_470_G149500.1</name>
</gene>